<keyword evidence="7" id="KW-1185">Reference proteome</keyword>
<dbReference type="GO" id="GO:0005886">
    <property type="term" value="C:plasma membrane"/>
    <property type="evidence" value="ECO:0007669"/>
    <property type="project" value="UniProtKB-SubCell"/>
</dbReference>
<evidence type="ECO:0000313" key="6">
    <source>
        <dbReference type="EMBL" id="GBF57805.1"/>
    </source>
</evidence>
<keyword evidence="4 5" id="KW-0472">Membrane</keyword>
<dbReference type="RefSeq" id="WP_108984688.1">
    <property type="nucleotide sequence ID" value="NZ_BFBR01000004.1"/>
</dbReference>
<proteinExistence type="inferred from homology"/>
<keyword evidence="3 5" id="KW-1133">Transmembrane helix</keyword>
<reference evidence="6 7" key="1">
    <citation type="journal article" date="2018" name="Genome Announc.">
        <title>Draft Genome Sequence of "Candidatus Phycosocius bacilliformis," an Alphaproteobacterial Ectosymbiont of the Hydrocarbon-Producing Green Alga Botryococcus braunii.</title>
        <authorList>
            <person name="Tanabe Y."/>
            <person name="Yamaguchi H."/>
            <person name="Watanabe M.M."/>
        </authorList>
    </citation>
    <scope>NUCLEOTIDE SEQUENCE [LARGE SCALE GENOMIC DNA]</scope>
    <source>
        <strain evidence="6 7">BOTRYCO-2</strain>
    </source>
</reference>
<feature type="transmembrane region" description="Helical" evidence="5">
    <location>
        <begin position="179"/>
        <end position="202"/>
    </location>
</feature>
<evidence type="ECO:0000256" key="2">
    <source>
        <dbReference type="ARBA" id="ARBA00022692"/>
    </source>
</evidence>
<accession>A0A2P2E9R6</accession>
<protein>
    <recommendedName>
        <fullName evidence="5">Probable membrane transporter protein</fullName>
    </recommendedName>
</protein>
<feature type="transmembrane region" description="Helical" evidence="5">
    <location>
        <begin position="238"/>
        <end position="256"/>
    </location>
</feature>
<dbReference type="EMBL" id="BFBR01000004">
    <property type="protein sequence ID" value="GBF57805.1"/>
    <property type="molecule type" value="Genomic_DNA"/>
</dbReference>
<comment type="subcellular location">
    <subcellularLocation>
        <location evidence="5">Cell membrane</location>
        <topology evidence="5">Multi-pass membrane protein</topology>
    </subcellularLocation>
    <subcellularLocation>
        <location evidence="1">Membrane</location>
        <topology evidence="1">Multi-pass membrane protein</topology>
    </subcellularLocation>
</comment>
<dbReference type="Proteomes" id="UP000245086">
    <property type="component" value="Unassembled WGS sequence"/>
</dbReference>
<gene>
    <name evidence="6" type="ORF">PbB2_01475</name>
</gene>
<comment type="caution">
    <text evidence="6">The sequence shown here is derived from an EMBL/GenBank/DDBJ whole genome shotgun (WGS) entry which is preliminary data.</text>
</comment>
<organism evidence="6 7">
    <name type="scientific">Candidatus Phycosocius bacilliformis</name>
    <dbReference type="NCBI Taxonomy" id="1445552"/>
    <lineage>
        <taxon>Bacteria</taxon>
        <taxon>Pseudomonadati</taxon>
        <taxon>Pseudomonadota</taxon>
        <taxon>Alphaproteobacteria</taxon>
        <taxon>Caulobacterales</taxon>
        <taxon>Caulobacterales incertae sedis</taxon>
        <taxon>Candidatus Phycosocius</taxon>
    </lineage>
</organism>
<comment type="similarity">
    <text evidence="5">Belongs to the 4-toluene sulfonate uptake permease (TSUP) (TC 2.A.102) family.</text>
</comment>
<name>A0A2P2E9R6_9PROT</name>
<evidence type="ECO:0000256" key="1">
    <source>
        <dbReference type="ARBA" id="ARBA00004141"/>
    </source>
</evidence>
<evidence type="ECO:0000313" key="7">
    <source>
        <dbReference type="Proteomes" id="UP000245086"/>
    </source>
</evidence>
<dbReference type="PANTHER" id="PTHR43701">
    <property type="entry name" value="MEMBRANE TRANSPORTER PROTEIN MJ0441-RELATED"/>
    <property type="match status" value="1"/>
</dbReference>
<evidence type="ECO:0000256" key="4">
    <source>
        <dbReference type="ARBA" id="ARBA00023136"/>
    </source>
</evidence>
<feature type="transmembrane region" description="Helical" evidence="5">
    <location>
        <begin position="208"/>
        <end position="226"/>
    </location>
</feature>
<feature type="transmembrane region" description="Helical" evidence="5">
    <location>
        <begin position="72"/>
        <end position="91"/>
    </location>
</feature>
<dbReference type="AlphaFoldDB" id="A0A2P2E9R6"/>
<evidence type="ECO:0000256" key="5">
    <source>
        <dbReference type="RuleBase" id="RU363041"/>
    </source>
</evidence>
<dbReference type="InterPro" id="IPR002781">
    <property type="entry name" value="TM_pro_TauE-like"/>
</dbReference>
<dbReference type="OrthoDB" id="9151526at2"/>
<sequence length="259" mass="25603">MEPAVILAALGSGLLIGSILGLIGGGGSILAVPLLIYGVGITDPHTAIGTGAVSVAANALLGLWAHGRAQNVKWRCAAVFAVSGVVGASLGAHLGKAVDGQRLLTLFGLVMVGVGLVSFRKPIRAEAPDVRLSWESAPHLLPRLIGSGGAVGLASGFFGIGGGFLIVPGLMWATAMPMGIAVGTSLVGVSAFGAATTASYALSGLVNWPVAALMITGGMAGSALGTAASRSLSQQKRALSAVFGTIVILVGGFIVWSGL</sequence>
<keyword evidence="2 5" id="KW-0812">Transmembrane</keyword>
<dbReference type="PANTHER" id="PTHR43701:SF2">
    <property type="entry name" value="MEMBRANE TRANSPORTER PROTEIN YJNA-RELATED"/>
    <property type="match status" value="1"/>
</dbReference>
<keyword evidence="5" id="KW-1003">Cell membrane</keyword>
<feature type="transmembrane region" description="Helical" evidence="5">
    <location>
        <begin position="140"/>
        <end position="167"/>
    </location>
</feature>
<feature type="transmembrane region" description="Helical" evidence="5">
    <location>
        <begin position="6"/>
        <end position="39"/>
    </location>
</feature>
<feature type="transmembrane region" description="Helical" evidence="5">
    <location>
        <begin position="46"/>
        <end position="66"/>
    </location>
</feature>
<evidence type="ECO:0000256" key="3">
    <source>
        <dbReference type="ARBA" id="ARBA00022989"/>
    </source>
</evidence>
<feature type="transmembrane region" description="Helical" evidence="5">
    <location>
        <begin position="103"/>
        <end position="120"/>
    </location>
</feature>
<dbReference type="InterPro" id="IPR051598">
    <property type="entry name" value="TSUP/Inactive_protease-like"/>
</dbReference>
<dbReference type="Pfam" id="PF01925">
    <property type="entry name" value="TauE"/>
    <property type="match status" value="1"/>
</dbReference>